<dbReference type="SUPFAM" id="SSF52821">
    <property type="entry name" value="Rhodanese/Cell cycle control phosphatase"/>
    <property type="match status" value="1"/>
</dbReference>
<evidence type="ECO:0000259" key="1">
    <source>
        <dbReference type="PROSITE" id="PS50206"/>
    </source>
</evidence>
<accession>Q752L8</accession>
<reference evidence="3" key="2">
    <citation type="journal article" date="2013" name="G3 (Bethesda)">
        <title>Genomes of Ashbya fungi isolated from insects reveal four mating-type loci, numerous translocations, lack of transposons, and distinct gene duplications.</title>
        <authorList>
            <person name="Dietrich F.S."/>
            <person name="Voegeli S."/>
            <person name="Kuo S."/>
            <person name="Philippsen P."/>
        </authorList>
    </citation>
    <scope>GENOME REANNOTATION</scope>
    <source>
        <strain evidence="3">ATCC 10895 / CBS 109.51 / FGSC 9923 / NRRL Y-1056</strain>
    </source>
</reference>
<organism evidence="2 3">
    <name type="scientific">Eremothecium gossypii (strain ATCC 10895 / CBS 109.51 / FGSC 9923 / NRRL Y-1056)</name>
    <name type="common">Yeast</name>
    <name type="synonym">Ashbya gossypii</name>
    <dbReference type="NCBI Taxonomy" id="284811"/>
    <lineage>
        <taxon>Eukaryota</taxon>
        <taxon>Fungi</taxon>
        <taxon>Dikarya</taxon>
        <taxon>Ascomycota</taxon>
        <taxon>Saccharomycotina</taxon>
        <taxon>Saccharomycetes</taxon>
        <taxon>Saccharomycetales</taxon>
        <taxon>Saccharomycetaceae</taxon>
        <taxon>Eremothecium</taxon>
    </lineage>
</organism>
<dbReference type="InterPro" id="IPR036873">
    <property type="entry name" value="Rhodanese-like_dom_sf"/>
</dbReference>
<dbReference type="PANTHER" id="PTHR44086">
    <property type="entry name" value="THIOSULFATE SULFURTRANSFERASE RDL2, MITOCHONDRIAL-RELATED"/>
    <property type="match status" value="1"/>
</dbReference>
<feature type="domain" description="Rhodanese" evidence="1">
    <location>
        <begin position="35"/>
        <end position="136"/>
    </location>
</feature>
<dbReference type="STRING" id="284811.Q752L8"/>
<keyword evidence="3" id="KW-1185">Reference proteome</keyword>
<dbReference type="SMART" id="SM00450">
    <property type="entry name" value="RHOD"/>
    <property type="match status" value="1"/>
</dbReference>
<evidence type="ECO:0000313" key="3">
    <source>
        <dbReference type="Proteomes" id="UP000000591"/>
    </source>
</evidence>
<dbReference type="AlphaFoldDB" id="Q752L8"/>
<gene>
    <name evidence="2" type="ORF">AGOS_AFR556W</name>
</gene>
<reference evidence="2 3" key="1">
    <citation type="journal article" date="2004" name="Science">
        <title>The Ashbya gossypii genome as a tool for mapping the ancient Saccharomyces cerevisiae genome.</title>
        <authorList>
            <person name="Dietrich F.S."/>
            <person name="Voegeli S."/>
            <person name="Brachat S."/>
            <person name="Lerch A."/>
            <person name="Gates K."/>
            <person name="Steiner S."/>
            <person name="Mohr C."/>
            <person name="Pohlmann R."/>
            <person name="Luedi P."/>
            <person name="Choi S."/>
            <person name="Wing R.A."/>
            <person name="Flavier A."/>
            <person name="Gaffney T.D."/>
            <person name="Philippsen P."/>
        </authorList>
    </citation>
    <scope>NUCLEOTIDE SEQUENCE [LARGE SCALE GENOMIC DNA]</scope>
    <source>
        <strain evidence="3">ATCC 10895 / CBS 109.51 / FGSC 9923 / NRRL Y-1056</strain>
    </source>
</reference>
<dbReference type="GeneID" id="4622383"/>
<dbReference type="InParanoid" id="Q752L8"/>
<dbReference type="OrthoDB" id="566238at2759"/>
<dbReference type="FunCoup" id="Q752L8">
    <property type="interactions" value="614"/>
</dbReference>
<dbReference type="EMBL" id="AE016819">
    <property type="protein sequence ID" value="AAS53927.1"/>
    <property type="molecule type" value="Genomic_DNA"/>
</dbReference>
<dbReference type="Pfam" id="PF00581">
    <property type="entry name" value="Rhodanese"/>
    <property type="match status" value="1"/>
</dbReference>
<dbReference type="InterPro" id="IPR001763">
    <property type="entry name" value="Rhodanese-like_dom"/>
</dbReference>
<dbReference type="GO" id="GO:0005739">
    <property type="term" value="C:mitochondrion"/>
    <property type="evidence" value="ECO:0000318"/>
    <property type="project" value="GO_Central"/>
</dbReference>
<dbReference type="Proteomes" id="UP000000591">
    <property type="component" value="Chromosome VI"/>
</dbReference>
<dbReference type="eggNOG" id="KOG1530">
    <property type="taxonomic scope" value="Eukaryota"/>
</dbReference>
<sequence length="136" mass="15263">MLRNCLSRGVFVRRFGTPAPKVYQLEEIRRLVRQPAADKVLVDVREPAELRECKLPNAINLPLKTYPAALSLSEEEFKKVFGIDKPSPEKELIFFCQAGVRAEAAQDLANSYGYEKTAVWPGSMKEWLAHGGGENV</sequence>
<proteinExistence type="predicted"/>
<dbReference type="Gene3D" id="3.40.250.10">
    <property type="entry name" value="Rhodanese-like domain"/>
    <property type="match status" value="1"/>
</dbReference>
<dbReference type="OMA" id="YEGSWTD"/>
<protein>
    <submittedName>
        <fullName evidence="2">AFR556Wp</fullName>
    </submittedName>
</protein>
<dbReference type="PANTHER" id="PTHR44086:SF10">
    <property type="entry name" value="THIOSULFATE SULFURTRANSFERASE_RHODANESE-LIKE DOMAIN-CONTAINING PROTEIN 3"/>
    <property type="match status" value="1"/>
</dbReference>
<dbReference type="GO" id="GO:0004792">
    <property type="term" value="F:thiosulfate-cyanide sulfurtransferase activity"/>
    <property type="evidence" value="ECO:0000318"/>
    <property type="project" value="GO_Central"/>
</dbReference>
<name>Q752L8_EREGS</name>
<dbReference type="RefSeq" id="NP_986103.1">
    <property type="nucleotide sequence ID" value="NM_212239.1"/>
</dbReference>
<dbReference type="KEGG" id="ago:AGOS_AFR556W"/>
<dbReference type="HOGENOM" id="CLU_089574_0_2_1"/>
<dbReference type="CDD" id="cd01519">
    <property type="entry name" value="RHOD_HSP67B2"/>
    <property type="match status" value="1"/>
</dbReference>
<dbReference type="PROSITE" id="PS50206">
    <property type="entry name" value="RHODANESE_3"/>
    <property type="match status" value="1"/>
</dbReference>
<evidence type="ECO:0000313" key="2">
    <source>
        <dbReference type="EMBL" id="AAS53927.1"/>
    </source>
</evidence>